<dbReference type="AlphaFoldDB" id="A0A918WYF8"/>
<gene>
    <name evidence="1" type="ORF">GCM10010334_32120</name>
</gene>
<name>A0A918WYF8_9ACTN</name>
<reference evidence="1" key="2">
    <citation type="submission" date="2020-09" db="EMBL/GenBank/DDBJ databases">
        <authorList>
            <person name="Sun Q."/>
            <person name="Ohkuma M."/>
        </authorList>
    </citation>
    <scope>NUCLEOTIDE SEQUENCE</scope>
    <source>
        <strain evidence="1">JCM 4637</strain>
    </source>
</reference>
<sequence>MELGVQARDLEVGDDQLVLQGAADAHDAAERHLVERGRAAVAVDRRGPRGTAGPAALRGGLLAVLLVRGLLALRRTRGALLRGRLVTLRGLLLPARLLRLRPGGLLRRLVALGCLVLGGRLLLLPARRLLGTLRAVRLLCGAASPAAGAGQDQLRAVGGVAQVHGGAGADLHLVDALALHVRAVGAAVVFDHPATAAPTDRGVPPGDPGVVYDHVALRVAPQGVRPGRVESPGPSIQFQYEFRHSMPH</sequence>
<protein>
    <submittedName>
        <fullName evidence="1">Uncharacterized protein</fullName>
    </submittedName>
</protein>
<proteinExistence type="predicted"/>
<evidence type="ECO:0000313" key="1">
    <source>
        <dbReference type="EMBL" id="GHC94191.1"/>
    </source>
</evidence>
<organism evidence="1 2">
    <name type="scientific">Streptomyces finlayi</name>
    <dbReference type="NCBI Taxonomy" id="67296"/>
    <lineage>
        <taxon>Bacteria</taxon>
        <taxon>Bacillati</taxon>
        <taxon>Actinomycetota</taxon>
        <taxon>Actinomycetes</taxon>
        <taxon>Kitasatosporales</taxon>
        <taxon>Streptomycetaceae</taxon>
        <taxon>Streptomyces</taxon>
    </lineage>
</organism>
<accession>A0A918WYF8</accession>
<dbReference type="EMBL" id="BMVC01000005">
    <property type="protein sequence ID" value="GHC94191.1"/>
    <property type="molecule type" value="Genomic_DNA"/>
</dbReference>
<comment type="caution">
    <text evidence="1">The sequence shown here is derived from an EMBL/GenBank/DDBJ whole genome shotgun (WGS) entry which is preliminary data.</text>
</comment>
<evidence type="ECO:0000313" key="2">
    <source>
        <dbReference type="Proteomes" id="UP000638353"/>
    </source>
</evidence>
<dbReference type="Proteomes" id="UP000638353">
    <property type="component" value="Unassembled WGS sequence"/>
</dbReference>
<reference evidence="1" key="1">
    <citation type="journal article" date="2014" name="Int. J. Syst. Evol. Microbiol.">
        <title>Complete genome sequence of Corynebacterium casei LMG S-19264T (=DSM 44701T), isolated from a smear-ripened cheese.</title>
        <authorList>
            <consortium name="US DOE Joint Genome Institute (JGI-PGF)"/>
            <person name="Walter F."/>
            <person name="Albersmeier A."/>
            <person name="Kalinowski J."/>
            <person name="Ruckert C."/>
        </authorList>
    </citation>
    <scope>NUCLEOTIDE SEQUENCE</scope>
    <source>
        <strain evidence="1">JCM 4637</strain>
    </source>
</reference>